<evidence type="ECO:0000256" key="1">
    <source>
        <dbReference type="ARBA" id="ARBA00005437"/>
    </source>
</evidence>
<sequence>MDIPVIVDAQFCSPSEVKLIVAEKVLEYNNGNFVITDSKGHFLFKLDQKKVFIQELTVLRDDGDCPVLRIHKKWNLKNQEDLSFTVYLVYDGYTSYTNNQKYICESYSCHQKEHSLLETRIRGTWQN</sequence>
<comment type="similarity">
    <text evidence="1">Belongs to the LOR family.</text>
</comment>
<keyword evidence="3" id="KW-1185">Reference proteome</keyword>
<evidence type="ECO:0000313" key="2">
    <source>
        <dbReference type="EMBL" id="PTQ34882.1"/>
    </source>
</evidence>
<dbReference type="AlphaFoldDB" id="A0A2R6WM25"/>
<dbReference type="Proteomes" id="UP000244005">
    <property type="component" value="Unassembled WGS sequence"/>
</dbReference>
<gene>
    <name evidence="2" type="ORF">MARPO_0075s0010</name>
</gene>
<dbReference type="InterPro" id="IPR038595">
    <property type="entry name" value="LOR_sf"/>
</dbReference>
<evidence type="ECO:0000313" key="3">
    <source>
        <dbReference type="Proteomes" id="UP000244005"/>
    </source>
</evidence>
<dbReference type="SUPFAM" id="SSF54518">
    <property type="entry name" value="Tubby C-terminal domain-like"/>
    <property type="match status" value="1"/>
</dbReference>
<organism evidence="2 3">
    <name type="scientific">Marchantia polymorpha</name>
    <name type="common">Common liverwort</name>
    <name type="synonym">Marchantia aquatica</name>
    <dbReference type="NCBI Taxonomy" id="3197"/>
    <lineage>
        <taxon>Eukaryota</taxon>
        <taxon>Viridiplantae</taxon>
        <taxon>Streptophyta</taxon>
        <taxon>Embryophyta</taxon>
        <taxon>Marchantiophyta</taxon>
        <taxon>Marchantiopsida</taxon>
        <taxon>Marchantiidae</taxon>
        <taxon>Marchantiales</taxon>
        <taxon>Marchantiaceae</taxon>
        <taxon>Marchantia</taxon>
    </lineage>
</organism>
<dbReference type="Gene3D" id="2.40.160.200">
    <property type="entry name" value="LURP1-related"/>
    <property type="match status" value="1"/>
</dbReference>
<dbReference type="Pfam" id="PF04525">
    <property type="entry name" value="LOR"/>
    <property type="match status" value="1"/>
</dbReference>
<name>A0A2R6WM25_MARPO</name>
<protein>
    <submittedName>
        <fullName evidence="2">Uncharacterized protein</fullName>
    </submittedName>
</protein>
<accession>A0A2R6WM25</accession>
<dbReference type="InterPro" id="IPR025659">
    <property type="entry name" value="Tubby-like_C"/>
</dbReference>
<reference evidence="3" key="1">
    <citation type="journal article" date="2017" name="Cell">
        <title>Insights into land plant evolution garnered from the Marchantia polymorpha genome.</title>
        <authorList>
            <person name="Bowman J.L."/>
            <person name="Kohchi T."/>
            <person name="Yamato K.T."/>
            <person name="Jenkins J."/>
            <person name="Shu S."/>
            <person name="Ishizaki K."/>
            <person name="Yamaoka S."/>
            <person name="Nishihama R."/>
            <person name="Nakamura Y."/>
            <person name="Berger F."/>
            <person name="Adam C."/>
            <person name="Aki S.S."/>
            <person name="Althoff F."/>
            <person name="Araki T."/>
            <person name="Arteaga-Vazquez M.A."/>
            <person name="Balasubrmanian S."/>
            <person name="Barry K."/>
            <person name="Bauer D."/>
            <person name="Boehm C.R."/>
            <person name="Briginshaw L."/>
            <person name="Caballero-Perez J."/>
            <person name="Catarino B."/>
            <person name="Chen F."/>
            <person name="Chiyoda S."/>
            <person name="Chovatia M."/>
            <person name="Davies K.M."/>
            <person name="Delmans M."/>
            <person name="Demura T."/>
            <person name="Dierschke T."/>
            <person name="Dolan L."/>
            <person name="Dorantes-Acosta A.E."/>
            <person name="Eklund D.M."/>
            <person name="Florent S.N."/>
            <person name="Flores-Sandoval E."/>
            <person name="Fujiyama A."/>
            <person name="Fukuzawa H."/>
            <person name="Galik B."/>
            <person name="Grimanelli D."/>
            <person name="Grimwood J."/>
            <person name="Grossniklaus U."/>
            <person name="Hamada T."/>
            <person name="Haseloff J."/>
            <person name="Hetherington A.J."/>
            <person name="Higo A."/>
            <person name="Hirakawa Y."/>
            <person name="Hundley H.N."/>
            <person name="Ikeda Y."/>
            <person name="Inoue K."/>
            <person name="Inoue S.I."/>
            <person name="Ishida S."/>
            <person name="Jia Q."/>
            <person name="Kakita M."/>
            <person name="Kanazawa T."/>
            <person name="Kawai Y."/>
            <person name="Kawashima T."/>
            <person name="Kennedy M."/>
            <person name="Kinose K."/>
            <person name="Kinoshita T."/>
            <person name="Kohara Y."/>
            <person name="Koide E."/>
            <person name="Komatsu K."/>
            <person name="Kopischke S."/>
            <person name="Kubo M."/>
            <person name="Kyozuka J."/>
            <person name="Lagercrantz U."/>
            <person name="Lin S.S."/>
            <person name="Lindquist E."/>
            <person name="Lipzen A.M."/>
            <person name="Lu C.W."/>
            <person name="De Luna E."/>
            <person name="Martienssen R.A."/>
            <person name="Minamino N."/>
            <person name="Mizutani M."/>
            <person name="Mizutani M."/>
            <person name="Mochizuki N."/>
            <person name="Monte I."/>
            <person name="Mosher R."/>
            <person name="Nagasaki H."/>
            <person name="Nakagami H."/>
            <person name="Naramoto S."/>
            <person name="Nishitani K."/>
            <person name="Ohtani M."/>
            <person name="Okamoto T."/>
            <person name="Okumura M."/>
            <person name="Phillips J."/>
            <person name="Pollak B."/>
            <person name="Reinders A."/>
            <person name="Rovekamp M."/>
            <person name="Sano R."/>
            <person name="Sawa S."/>
            <person name="Schmid M.W."/>
            <person name="Shirakawa M."/>
            <person name="Solano R."/>
            <person name="Spunde A."/>
            <person name="Suetsugu N."/>
            <person name="Sugano S."/>
            <person name="Sugiyama A."/>
            <person name="Sun R."/>
            <person name="Suzuki Y."/>
            <person name="Takenaka M."/>
            <person name="Takezawa D."/>
            <person name="Tomogane H."/>
            <person name="Tsuzuki M."/>
            <person name="Ueda T."/>
            <person name="Umeda M."/>
            <person name="Ward J.M."/>
            <person name="Watanabe Y."/>
            <person name="Yazaki K."/>
            <person name="Yokoyama R."/>
            <person name="Yoshitake Y."/>
            <person name="Yotsui I."/>
            <person name="Zachgo S."/>
            <person name="Schmutz J."/>
        </authorList>
    </citation>
    <scope>NUCLEOTIDE SEQUENCE [LARGE SCALE GENOMIC DNA]</scope>
    <source>
        <strain evidence="3">Tak-1</strain>
    </source>
</reference>
<dbReference type="EMBL" id="KZ772747">
    <property type="protein sequence ID" value="PTQ34882.1"/>
    <property type="molecule type" value="Genomic_DNA"/>
</dbReference>
<dbReference type="Gramene" id="Mp2g02480.1">
    <property type="protein sequence ID" value="Mp2g02480.1.cds"/>
    <property type="gene ID" value="Mp2g02480"/>
</dbReference>
<proteinExistence type="inferred from homology"/>
<dbReference type="InterPro" id="IPR007612">
    <property type="entry name" value="LOR"/>
</dbReference>
<dbReference type="OrthoDB" id="97518at2759"/>